<keyword evidence="3" id="KW-0479">Metal-binding</keyword>
<comment type="cofactor">
    <cofactor evidence="1">
        <name>Zn(2+)</name>
        <dbReference type="ChEBI" id="CHEBI:29105"/>
    </cofactor>
</comment>
<keyword evidence="6" id="KW-0326">Glycosidase</keyword>
<comment type="similarity">
    <text evidence="2">Belongs to the glycosyl hydrolase 38 family.</text>
</comment>
<keyword evidence="13" id="KW-1185">Reference proteome</keyword>
<dbReference type="InterPro" id="IPR037094">
    <property type="entry name" value="Glyco_hydro_38_cen_sf"/>
</dbReference>
<dbReference type="EC" id="3.2.1.114" evidence="8"/>
<dbReference type="PANTHER" id="PTHR11607:SF3">
    <property type="entry name" value="LYSOSOMAL ALPHA-MANNOSIDASE"/>
    <property type="match status" value="1"/>
</dbReference>
<evidence type="ECO:0000259" key="11">
    <source>
        <dbReference type="SMART" id="SM00872"/>
    </source>
</evidence>
<dbReference type="PANTHER" id="PTHR11607">
    <property type="entry name" value="ALPHA-MANNOSIDASE"/>
    <property type="match status" value="1"/>
</dbReference>
<comment type="function">
    <text evidence="7">Catalyzes the first committed step in the biosynthesis of complex N-glycans. It controls conversion of high mannose to complex N-glycans; the final hydrolytic step in the N-glycan maturation pathway.</text>
</comment>
<dbReference type="GO" id="GO:0046872">
    <property type="term" value="F:metal ion binding"/>
    <property type="evidence" value="ECO:0007669"/>
    <property type="project" value="UniProtKB-KW"/>
</dbReference>
<evidence type="ECO:0000256" key="2">
    <source>
        <dbReference type="ARBA" id="ARBA00009792"/>
    </source>
</evidence>
<dbReference type="FunFam" id="1.20.1270.50:FF:000001">
    <property type="entry name" value="Alpha-mannosidase"/>
    <property type="match status" value="1"/>
</dbReference>
<gene>
    <name evidence="12" type="ORF">DILT_LOCUS15388</name>
</gene>
<keyword evidence="4" id="KW-0378">Hydrolase</keyword>
<evidence type="ECO:0000256" key="7">
    <source>
        <dbReference type="ARBA" id="ARBA00059516"/>
    </source>
</evidence>
<evidence type="ECO:0000256" key="6">
    <source>
        <dbReference type="ARBA" id="ARBA00023295"/>
    </source>
</evidence>
<reference evidence="12 13" key="1">
    <citation type="submission" date="2018-11" db="EMBL/GenBank/DDBJ databases">
        <authorList>
            <consortium name="Pathogen Informatics"/>
        </authorList>
    </citation>
    <scope>NUCLEOTIDE SEQUENCE [LARGE SCALE GENOMIC DNA]</scope>
</reference>
<evidence type="ECO:0000256" key="10">
    <source>
        <dbReference type="ARBA" id="ARBA00093232"/>
    </source>
</evidence>
<dbReference type="Pfam" id="PF09261">
    <property type="entry name" value="Alpha-mann_mid"/>
    <property type="match status" value="1"/>
</dbReference>
<sequence length="179" mass="20331">MIGDFFTYADRSEDYWSGYYTSRPTHKAFSRIVEAELRSAEILFSLARHWQPNLASELNSETCRSLYDKISSARRSLALFQHHDAITGTARRHVMTDYRRGSLKLYTLGSLRLWTIRAMSPELPSPCFSEPDSRMSKMLFTIKFYIGAVSCFIPQAGIGPFQGPLPAQSSSLRAWSKCG</sequence>
<dbReference type="SMART" id="SM00872">
    <property type="entry name" value="Alpha-mann_mid"/>
    <property type="match status" value="1"/>
</dbReference>
<dbReference type="EMBL" id="UYRU01078831">
    <property type="protein sequence ID" value="VDN29546.1"/>
    <property type="molecule type" value="Genomic_DNA"/>
</dbReference>
<evidence type="ECO:0000256" key="4">
    <source>
        <dbReference type="ARBA" id="ARBA00022801"/>
    </source>
</evidence>
<dbReference type="GO" id="GO:0006013">
    <property type="term" value="P:mannose metabolic process"/>
    <property type="evidence" value="ECO:0007669"/>
    <property type="project" value="InterPro"/>
</dbReference>
<dbReference type="InterPro" id="IPR015341">
    <property type="entry name" value="Glyco_hydro_38_cen"/>
</dbReference>
<protein>
    <recommendedName>
        <fullName evidence="8">mannosyl-oligosaccharide 1,3-1,6-alpha-mannosidase</fullName>
        <ecNumber evidence="8">3.2.1.114</ecNumber>
    </recommendedName>
    <alternativeName>
        <fullName evidence="9">Mannosyl-oligosaccharide 1,3-1,6-alpha-mannosidase</fullName>
    </alternativeName>
</protein>
<dbReference type="OrthoDB" id="10261055at2759"/>
<dbReference type="Proteomes" id="UP000281553">
    <property type="component" value="Unassembled WGS sequence"/>
</dbReference>
<evidence type="ECO:0000256" key="5">
    <source>
        <dbReference type="ARBA" id="ARBA00022833"/>
    </source>
</evidence>
<keyword evidence="5" id="KW-0862">Zinc</keyword>
<dbReference type="InterPro" id="IPR028995">
    <property type="entry name" value="Glyco_hydro_57/38_cen_sf"/>
</dbReference>
<accession>A0A3P7QFJ7</accession>
<comment type="catalytic activity">
    <reaction evidence="10">
        <text>N(4)-{beta-D-GlcNAc-(1-&gt;2)-alpha-D-Man-(1-&gt;3)-[alpha-D-Man-(1-&gt;3)-[alpha-D-Man-(1-&gt;6)]-alpha-D-Man-(1-&gt;6)]-beta-D-Man-(1-&gt;4)-beta-D-GlcNAc-(1-&gt;4)-beta-D-GlcNAc}-L-asparaginyl-[protein] + 2 H2O = 2 alpha-D-mannopyranose + an N(4)-{beta-D-GlcNAc-(1-&gt;2)-alpha-D-Man-(1-&gt;3)-[alpha-D-Man-(1-&gt;6)]-beta-D-Man-(1-&gt;4)-beta-D-GlcNAc-(1-&gt;4)-beta-D-GlcNAc}-L-asparaginyl-[protein]</text>
        <dbReference type="Rhea" id="RHEA:56052"/>
        <dbReference type="Rhea" id="RHEA-COMP:14368"/>
        <dbReference type="Rhea" id="RHEA-COMP:14369"/>
        <dbReference type="ChEBI" id="CHEBI:15377"/>
        <dbReference type="ChEBI" id="CHEBI:28729"/>
        <dbReference type="ChEBI" id="CHEBI:60615"/>
        <dbReference type="ChEBI" id="CHEBI:60625"/>
        <dbReference type="EC" id="3.2.1.114"/>
    </reaction>
</comment>
<evidence type="ECO:0000256" key="1">
    <source>
        <dbReference type="ARBA" id="ARBA00001947"/>
    </source>
</evidence>
<proteinExistence type="inferred from homology"/>
<evidence type="ECO:0000256" key="9">
    <source>
        <dbReference type="ARBA" id="ARBA00083602"/>
    </source>
</evidence>
<dbReference type="GO" id="GO:0006491">
    <property type="term" value="P:N-glycan processing"/>
    <property type="evidence" value="ECO:0007669"/>
    <property type="project" value="TreeGrafter"/>
</dbReference>
<dbReference type="InterPro" id="IPR050843">
    <property type="entry name" value="Glycosyl_Hydrlase_38"/>
</dbReference>
<dbReference type="GO" id="GO:0004572">
    <property type="term" value="F:mannosyl-oligosaccharide 1,3-1,6-alpha-mannosidase activity"/>
    <property type="evidence" value="ECO:0007669"/>
    <property type="project" value="UniProtKB-EC"/>
</dbReference>
<feature type="domain" description="Glycoside hydrolase family 38 central" evidence="11">
    <location>
        <begin position="14"/>
        <end position="102"/>
    </location>
</feature>
<dbReference type="AlphaFoldDB" id="A0A3P7QFJ7"/>
<dbReference type="Gene3D" id="1.20.1270.50">
    <property type="entry name" value="Glycoside hydrolase family 38, central domain"/>
    <property type="match status" value="1"/>
</dbReference>
<evidence type="ECO:0000256" key="3">
    <source>
        <dbReference type="ARBA" id="ARBA00022723"/>
    </source>
</evidence>
<evidence type="ECO:0000313" key="12">
    <source>
        <dbReference type="EMBL" id="VDN29546.1"/>
    </source>
</evidence>
<evidence type="ECO:0000313" key="13">
    <source>
        <dbReference type="Proteomes" id="UP000281553"/>
    </source>
</evidence>
<evidence type="ECO:0000256" key="8">
    <source>
        <dbReference type="ARBA" id="ARBA00066412"/>
    </source>
</evidence>
<organism evidence="12 13">
    <name type="scientific">Dibothriocephalus latus</name>
    <name type="common">Fish tapeworm</name>
    <name type="synonym">Diphyllobothrium latum</name>
    <dbReference type="NCBI Taxonomy" id="60516"/>
    <lineage>
        <taxon>Eukaryota</taxon>
        <taxon>Metazoa</taxon>
        <taxon>Spiralia</taxon>
        <taxon>Lophotrochozoa</taxon>
        <taxon>Platyhelminthes</taxon>
        <taxon>Cestoda</taxon>
        <taxon>Eucestoda</taxon>
        <taxon>Diphyllobothriidea</taxon>
        <taxon>Diphyllobothriidae</taxon>
        <taxon>Dibothriocephalus</taxon>
    </lineage>
</organism>
<dbReference type="GO" id="GO:0000139">
    <property type="term" value="C:Golgi membrane"/>
    <property type="evidence" value="ECO:0007669"/>
    <property type="project" value="TreeGrafter"/>
</dbReference>
<name>A0A3P7QFJ7_DIBLA</name>
<dbReference type="SUPFAM" id="SSF88688">
    <property type="entry name" value="Families 57/38 glycoside transferase middle domain"/>
    <property type="match status" value="1"/>
</dbReference>